<keyword evidence="2" id="KW-1185">Reference proteome</keyword>
<accession>A0ACC2QA92</accession>
<comment type="caution">
    <text evidence="1">The sequence shown here is derived from an EMBL/GenBank/DDBJ whole genome shotgun (WGS) entry which is preliminary data.</text>
</comment>
<name>A0ACC2QA92_9NEOP</name>
<dbReference type="Proteomes" id="UP001231649">
    <property type="component" value="Chromosome 23"/>
</dbReference>
<reference evidence="1" key="1">
    <citation type="submission" date="2023-03" db="EMBL/GenBank/DDBJ databases">
        <title>Chromosome-level genomes of two armyworms, Mythimna separata and Mythimna loreyi, provide insights into the biosynthesis and reception of sex pheromones.</title>
        <authorList>
            <person name="Zhao H."/>
        </authorList>
    </citation>
    <scope>NUCLEOTIDE SEQUENCE</scope>
    <source>
        <strain evidence="1">BeijingLab</strain>
    </source>
</reference>
<protein>
    <submittedName>
        <fullName evidence="1">Uncharacterized protein</fullName>
    </submittedName>
</protein>
<evidence type="ECO:0000313" key="2">
    <source>
        <dbReference type="Proteomes" id="UP001231649"/>
    </source>
</evidence>
<sequence>MNPNPSSSQPKVEGETALASITVSSRIPEFWADQPRLWFAQFEATVEGQRLGDAAKQNLVITKLNKTAIQQISDLLLTPPETQKYQTLKERLLQVFEESETRQFQKLLSEMELGTQKPSQLIRRMRDLARGKIPDQTLQIMWNSHLPSAVQAVLAVTEAKDLDNLAIIADKVMEATRPSEVASVATGAAPTAPKDTSVTGDLASIVAKLSIEVAELRRSRQSHRSGGRDRSGSRFRSKSRNRNDNRKRHDAKWLCFYHYRYGAKAAKCVEPCNWKAAPPAPSEN</sequence>
<dbReference type="EMBL" id="CM056799">
    <property type="protein sequence ID" value="KAJ8710633.1"/>
    <property type="molecule type" value="Genomic_DNA"/>
</dbReference>
<evidence type="ECO:0000313" key="1">
    <source>
        <dbReference type="EMBL" id="KAJ8710633.1"/>
    </source>
</evidence>
<proteinExistence type="predicted"/>
<organism evidence="1 2">
    <name type="scientific">Mythimna loreyi</name>
    <dbReference type="NCBI Taxonomy" id="667449"/>
    <lineage>
        <taxon>Eukaryota</taxon>
        <taxon>Metazoa</taxon>
        <taxon>Ecdysozoa</taxon>
        <taxon>Arthropoda</taxon>
        <taxon>Hexapoda</taxon>
        <taxon>Insecta</taxon>
        <taxon>Pterygota</taxon>
        <taxon>Neoptera</taxon>
        <taxon>Endopterygota</taxon>
        <taxon>Lepidoptera</taxon>
        <taxon>Glossata</taxon>
        <taxon>Ditrysia</taxon>
        <taxon>Noctuoidea</taxon>
        <taxon>Noctuidae</taxon>
        <taxon>Noctuinae</taxon>
        <taxon>Hadenini</taxon>
        <taxon>Mythimna</taxon>
    </lineage>
</organism>
<gene>
    <name evidence="1" type="ORF">PYW08_009148</name>
</gene>